<sequence>MSSDPTVTGVIHLIEETKTYGSKGFRKRMVVLEQDKGSFTNFVPVEFTRDACDSVDELNEGDEVEITYRLSGRRWQKDANSEVRFFVNVEALSFRVTGDGANSDNGTERVSDANDAFNQVGDEEAPF</sequence>
<evidence type="ECO:0000313" key="2">
    <source>
        <dbReference type="Proteomes" id="UP000315003"/>
    </source>
</evidence>
<dbReference type="Pfam" id="PF11325">
    <property type="entry name" value="DUF3127"/>
    <property type="match status" value="1"/>
</dbReference>
<keyword evidence="2" id="KW-1185">Reference proteome</keyword>
<dbReference type="InterPro" id="IPR021474">
    <property type="entry name" value="DUF3127"/>
</dbReference>
<dbReference type="EMBL" id="CP036272">
    <property type="protein sequence ID" value="QDT57939.1"/>
    <property type="molecule type" value="Genomic_DNA"/>
</dbReference>
<gene>
    <name evidence="1" type="ORF">SV7mr_04260</name>
</gene>
<organism evidence="1 2">
    <name type="scientific">Stieleria bergensis</name>
    <dbReference type="NCBI Taxonomy" id="2528025"/>
    <lineage>
        <taxon>Bacteria</taxon>
        <taxon>Pseudomonadati</taxon>
        <taxon>Planctomycetota</taxon>
        <taxon>Planctomycetia</taxon>
        <taxon>Pirellulales</taxon>
        <taxon>Pirellulaceae</taxon>
        <taxon>Stieleria</taxon>
    </lineage>
</organism>
<reference evidence="1 2" key="1">
    <citation type="submission" date="2019-02" db="EMBL/GenBank/DDBJ databases">
        <title>Deep-cultivation of Planctomycetes and their phenomic and genomic characterization uncovers novel biology.</title>
        <authorList>
            <person name="Wiegand S."/>
            <person name="Jogler M."/>
            <person name="Boedeker C."/>
            <person name="Pinto D."/>
            <person name="Vollmers J."/>
            <person name="Rivas-Marin E."/>
            <person name="Kohn T."/>
            <person name="Peeters S.H."/>
            <person name="Heuer A."/>
            <person name="Rast P."/>
            <person name="Oberbeckmann S."/>
            <person name="Bunk B."/>
            <person name="Jeske O."/>
            <person name="Meyerdierks A."/>
            <person name="Storesund J.E."/>
            <person name="Kallscheuer N."/>
            <person name="Luecker S."/>
            <person name="Lage O.M."/>
            <person name="Pohl T."/>
            <person name="Merkel B.J."/>
            <person name="Hornburger P."/>
            <person name="Mueller R.-W."/>
            <person name="Bruemmer F."/>
            <person name="Labrenz M."/>
            <person name="Spormann A.M."/>
            <person name="Op den Camp H."/>
            <person name="Overmann J."/>
            <person name="Amann R."/>
            <person name="Jetten M.S.M."/>
            <person name="Mascher T."/>
            <person name="Medema M.H."/>
            <person name="Devos D.P."/>
            <person name="Kaster A.-K."/>
            <person name="Ovreas L."/>
            <person name="Rohde M."/>
            <person name="Galperin M.Y."/>
            <person name="Jogler C."/>
        </authorList>
    </citation>
    <scope>NUCLEOTIDE SEQUENCE [LARGE SCALE GENOMIC DNA]</scope>
    <source>
        <strain evidence="1 2">SV_7m_r</strain>
    </source>
</reference>
<dbReference type="OrthoDB" id="598142at2"/>
<evidence type="ECO:0000313" key="1">
    <source>
        <dbReference type="EMBL" id="QDT57939.1"/>
    </source>
</evidence>
<dbReference type="Proteomes" id="UP000315003">
    <property type="component" value="Chromosome"/>
</dbReference>
<name>A0A517SP97_9BACT</name>
<protein>
    <recommendedName>
        <fullName evidence="3">DUF3127 domain-containing protein</fullName>
    </recommendedName>
</protein>
<dbReference type="Gene3D" id="2.40.50.140">
    <property type="entry name" value="Nucleic acid-binding proteins"/>
    <property type="match status" value="1"/>
</dbReference>
<evidence type="ECO:0008006" key="3">
    <source>
        <dbReference type="Google" id="ProtNLM"/>
    </source>
</evidence>
<proteinExistence type="predicted"/>
<dbReference type="InterPro" id="IPR012340">
    <property type="entry name" value="NA-bd_OB-fold"/>
</dbReference>
<accession>A0A517SP97</accession>
<dbReference type="RefSeq" id="WP_145268741.1">
    <property type="nucleotide sequence ID" value="NZ_CP036272.1"/>
</dbReference>
<dbReference type="AlphaFoldDB" id="A0A517SP97"/>